<keyword evidence="3" id="KW-0106">Calcium</keyword>
<protein>
    <recommendedName>
        <fullName evidence="5">EF-hand domain-containing protein</fullName>
    </recommendedName>
</protein>
<dbReference type="Pfam" id="PF13499">
    <property type="entry name" value="EF-hand_7"/>
    <property type="match status" value="1"/>
</dbReference>
<reference evidence="6" key="1">
    <citation type="submission" date="2021-01" db="EMBL/GenBank/DDBJ databases">
        <authorList>
            <person name="Corre E."/>
            <person name="Pelletier E."/>
            <person name="Niang G."/>
            <person name="Scheremetjew M."/>
            <person name="Finn R."/>
            <person name="Kale V."/>
            <person name="Holt S."/>
            <person name="Cochrane G."/>
            <person name="Meng A."/>
            <person name="Brown T."/>
            <person name="Cohen L."/>
        </authorList>
    </citation>
    <scope>NUCLEOTIDE SEQUENCE</scope>
    <source>
        <strain evidence="6">CCMP3107</strain>
    </source>
</reference>
<evidence type="ECO:0000256" key="1">
    <source>
        <dbReference type="ARBA" id="ARBA00022723"/>
    </source>
</evidence>
<evidence type="ECO:0000256" key="3">
    <source>
        <dbReference type="ARBA" id="ARBA00022837"/>
    </source>
</evidence>
<dbReference type="PROSITE" id="PS00018">
    <property type="entry name" value="EF_HAND_1"/>
    <property type="match status" value="2"/>
</dbReference>
<feature type="region of interest" description="Disordered" evidence="4">
    <location>
        <begin position="401"/>
        <end position="425"/>
    </location>
</feature>
<feature type="compositionally biased region" description="Basic and acidic residues" evidence="4">
    <location>
        <begin position="8"/>
        <end position="27"/>
    </location>
</feature>
<dbReference type="InterPro" id="IPR039647">
    <property type="entry name" value="EF_hand_pair_protein_CML-like"/>
</dbReference>
<keyword evidence="1" id="KW-0479">Metal-binding</keyword>
<dbReference type="PROSITE" id="PS00028">
    <property type="entry name" value="ZINC_FINGER_C2H2_1"/>
    <property type="match status" value="1"/>
</dbReference>
<feature type="compositionally biased region" description="Basic residues" evidence="4">
    <location>
        <begin position="416"/>
        <end position="425"/>
    </location>
</feature>
<dbReference type="InterPro" id="IPR011992">
    <property type="entry name" value="EF-hand-dom_pair"/>
</dbReference>
<proteinExistence type="predicted"/>
<dbReference type="InterPro" id="IPR002048">
    <property type="entry name" value="EF_hand_dom"/>
</dbReference>
<dbReference type="PANTHER" id="PTHR10891">
    <property type="entry name" value="EF-HAND CALCIUM-BINDING DOMAIN CONTAINING PROTEIN"/>
    <property type="match status" value="1"/>
</dbReference>
<dbReference type="AlphaFoldDB" id="A0A7S3Y2R2"/>
<name>A0A7S3Y2R2_HETAK</name>
<evidence type="ECO:0000259" key="5">
    <source>
        <dbReference type="PROSITE" id="PS50222"/>
    </source>
</evidence>
<dbReference type="Gene3D" id="1.10.238.10">
    <property type="entry name" value="EF-hand"/>
    <property type="match status" value="1"/>
</dbReference>
<evidence type="ECO:0000313" key="6">
    <source>
        <dbReference type="EMBL" id="CAE0639366.1"/>
    </source>
</evidence>
<accession>A0A7S3Y2R2</accession>
<dbReference type="GO" id="GO:0005509">
    <property type="term" value="F:calcium ion binding"/>
    <property type="evidence" value="ECO:0007669"/>
    <property type="project" value="InterPro"/>
</dbReference>
<dbReference type="InterPro" id="IPR013087">
    <property type="entry name" value="Znf_C2H2_type"/>
</dbReference>
<gene>
    <name evidence="6" type="ORF">HAKA00212_LOCUS18181</name>
</gene>
<dbReference type="SMART" id="SM00054">
    <property type="entry name" value="EFh"/>
    <property type="match status" value="2"/>
</dbReference>
<keyword evidence="2" id="KW-0677">Repeat</keyword>
<dbReference type="SUPFAM" id="SSF47473">
    <property type="entry name" value="EF-hand"/>
    <property type="match status" value="1"/>
</dbReference>
<feature type="domain" description="EF-hand" evidence="5">
    <location>
        <begin position="242"/>
        <end position="277"/>
    </location>
</feature>
<organism evidence="6">
    <name type="scientific">Heterosigma akashiwo</name>
    <name type="common">Chromophytic alga</name>
    <name type="synonym">Heterosigma carterae</name>
    <dbReference type="NCBI Taxonomy" id="2829"/>
    <lineage>
        <taxon>Eukaryota</taxon>
        <taxon>Sar</taxon>
        <taxon>Stramenopiles</taxon>
        <taxon>Ochrophyta</taxon>
        <taxon>Raphidophyceae</taxon>
        <taxon>Chattonellales</taxon>
        <taxon>Chattonellaceae</taxon>
        <taxon>Heterosigma</taxon>
    </lineage>
</organism>
<dbReference type="EMBL" id="HBIU01039915">
    <property type="protein sequence ID" value="CAE0639366.1"/>
    <property type="molecule type" value="Transcribed_RNA"/>
</dbReference>
<dbReference type="CDD" id="cd00051">
    <property type="entry name" value="EFh"/>
    <property type="match status" value="1"/>
</dbReference>
<dbReference type="InterPro" id="IPR018247">
    <property type="entry name" value="EF_Hand_1_Ca_BS"/>
</dbReference>
<dbReference type="PROSITE" id="PS50222">
    <property type="entry name" value="EF_HAND_2"/>
    <property type="match status" value="2"/>
</dbReference>
<evidence type="ECO:0000256" key="4">
    <source>
        <dbReference type="SAM" id="MobiDB-lite"/>
    </source>
</evidence>
<feature type="domain" description="EF-hand" evidence="5">
    <location>
        <begin position="278"/>
        <end position="313"/>
    </location>
</feature>
<evidence type="ECO:0000256" key="2">
    <source>
        <dbReference type="ARBA" id="ARBA00022737"/>
    </source>
</evidence>
<sequence>MDASSSKRFHDTISCKQGEKHGEGEQEQKEEEEVVQKWTYSGKAEGCYFGELYNGQEKPVVFTSLTVGEDGVFTAQASDEWGTLDVTGTVEGRQLNARAEYSDGGGGDDCYPTNWELWYDSSNKKLDGKRTDAREGRTESSSLRILLTEGVARCGQGHPLVPVDPYGQRGYICNRCRKHYSQEEQPISHHCEHCGYDCCPDCVAKQLEEEVHDEVEFEEVEEEKEEDGGGGGEAVDVEEEFSARLEAKRVFDRHDTDKSGTIDFDELKVMLRQMGMPSNEIVAKGFMQKFDTNGDGTLSFKEFIGILGLSYSDEDLDMAGGTLPPVTKKELTVDFRPLEDPAPEDWAGIYIDLFSEETPGQVMQLDGPPSGASSSGAVPTLGVSFGDKVIKWNDGVNFWQLQDGGDALPPAPPPAAKRRRRPPAP</sequence>
<feature type="region of interest" description="Disordered" evidence="4">
    <location>
        <begin position="1"/>
        <end position="34"/>
    </location>
</feature>